<sequence length="105" mass="12375">MINYKPKNEGMEMWMICAAIGKNHELIDQMEKKEDGSYPIIFSVGGIELNFSQVAKRVEEEIGDLVTNKAQKLLDEKYEDLIGELIDMQERIKDQKENRFKYDWE</sequence>
<accession>A0ABZ3F241</accession>
<protein>
    <submittedName>
        <fullName evidence="1">Uncharacterized protein</fullName>
    </submittedName>
</protein>
<keyword evidence="2" id="KW-1185">Reference proteome</keyword>
<dbReference type="EMBL" id="CP146256">
    <property type="protein sequence ID" value="XAH75885.1"/>
    <property type="molecule type" value="Genomic_DNA"/>
</dbReference>
<organism evidence="1 2">
    <name type="scientific">Kineothrix sedimenti</name>
    <dbReference type="NCBI Taxonomy" id="3123317"/>
    <lineage>
        <taxon>Bacteria</taxon>
        <taxon>Bacillati</taxon>
        <taxon>Bacillota</taxon>
        <taxon>Clostridia</taxon>
        <taxon>Lachnospirales</taxon>
        <taxon>Lachnospiraceae</taxon>
        <taxon>Kineothrix</taxon>
    </lineage>
</organism>
<dbReference type="RefSeq" id="WP_342759461.1">
    <property type="nucleotide sequence ID" value="NZ_CP146256.1"/>
</dbReference>
<name>A0ABZ3F241_9FIRM</name>
<proteinExistence type="predicted"/>
<dbReference type="Proteomes" id="UP001451571">
    <property type="component" value="Chromosome"/>
</dbReference>
<reference evidence="1 2" key="1">
    <citation type="submission" date="2024-02" db="EMBL/GenBank/DDBJ databases">
        <title>Bacterial strain from lacustrine sediment.</title>
        <authorList>
            <person name="Petit C."/>
            <person name="Fadhlaoui K."/>
        </authorList>
    </citation>
    <scope>NUCLEOTIDE SEQUENCE [LARGE SCALE GENOMIC DNA]</scope>
    <source>
        <strain evidence="1 2">IPX-CK</strain>
    </source>
</reference>
<gene>
    <name evidence="1" type="ORF">V6984_09060</name>
</gene>
<evidence type="ECO:0000313" key="1">
    <source>
        <dbReference type="EMBL" id="XAH75885.1"/>
    </source>
</evidence>
<evidence type="ECO:0000313" key="2">
    <source>
        <dbReference type="Proteomes" id="UP001451571"/>
    </source>
</evidence>